<keyword evidence="9 14" id="KW-0460">Magnesium</keyword>
<comment type="caution">
    <text evidence="14">Lacks conserved residue(s) required for the propagation of feature annotation.</text>
</comment>
<evidence type="ECO:0000256" key="13">
    <source>
        <dbReference type="ARBA" id="ARBA00060881"/>
    </source>
</evidence>
<proteinExistence type="inferred from homology"/>
<evidence type="ECO:0000256" key="4">
    <source>
        <dbReference type="ARBA" id="ARBA00022598"/>
    </source>
</evidence>
<feature type="binding site" evidence="14">
    <location>
        <position position="332"/>
    </location>
    <ligand>
        <name>NAD(+)</name>
        <dbReference type="ChEBI" id="CHEBI:57540"/>
    </ligand>
</feature>
<keyword evidence="7 14" id="KW-0227">DNA damage</keyword>
<name>A0A1C4A2W2_9GAMM</name>
<dbReference type="HAMAP" id="MF_01588">
    <property type="entry name" value="DNA_ligase_A"/>
    <property type="match status" value="1"/>
</dbReference>
<dbReference type="FunFam" id="1.10.287.610:FF:000002">
    <property type="entry name" value="DNA ligase"/>
    <property type="match status" value="1"/>
</dbReference>
<dbReference type="Gene3D" id="3.30.470.30">
    <property type="entry name" value="DNA ligase/mRNA capping enzyme"/>
    <property type="match status" value="1"/>
</dbReference>
<dbReference type="InterPro" id="IPR010994">
    <property type="entry name" value="RuvA_2-like"/>
</dbReference>
<feature type="active site" description="N6-AMP-lysine intermediate" evidence="14">
    <location>
        <position position="133"/>
    </location>
</feature>
<gene>
    <name evidence="14" type="primary">ligA</name>
    <name evidence="17" type="ORF">GA0061080_100816</name>
</gene>
<dbReference type="Pfam" id="PF00533">
    <property type="entry name" value="BRCT"/>
    <property type="match status" value="1"/>
</dbReference>
<dbReference type="PROSITE" id="PS01056">
    <property type="entry name" value="DNA_LIGASE_N2"/>
    <property type="match status" value="1"/>
</dbReference>
<evidence type="ECO:0000256" key="14">
    <source>
        <dbReference type="HAMAP-Rule" id="MF_01588"/>
    </source>
</evidence>
<dbReference type="Pfam" id="PF14520">
    <property type="entry name" value="HHH_5"/>
    <property type="match status" value="1"/>
</dbReference>
<dbReference type="Pfam" id="PF03119">
    <property type="entry name" value="DNA_ligase_ZBD"/>
    <property type="match status" value="1"/>
</dbReference>
<dbReference type="GO" id="GO:0003911">
    <property type="term" value="F:DNA ligase (NAD+) activity"/>
    <property type="evidence" value="ECO:0007669"/>
    <property type="project" value="UniProtKB-UniRule"/>
</dbReference>
<dbReference type="GO" id="GO:0006260">
    <property type="term" value="P:DNA replication"/>
    <property type="evidence" value="ECO:0007669"/>
    <property type="project" value="UniProtKB-KW"/>
</dbReference>
<keyword evidence="10 14" id="KW-0520">NAD</keyword>
<dbReference type="SUPFAM" id="SSF47781">
    <property type="entry name" value="RuvA domain 2-like"/>
    <property type="match status" value="1"/>
</dbReference>
<comment type="similarity">
    <text evidence="13 14">Belongs to the NAD-dependent DNA ligase family. LigA subfamily.</text>
</comment>
<comment type="catalytic activity">
    <reaction evidence="12 14 15">
        <text>NAD(+) + (deoxyribonucleotide)n-3'-hydroxyl + 5'-phospho-(deoxyribonucleotide)m = (deoxyribonucleotide)n+m + AMP + beta-nicotinamide D-nucleotide.</text>
        <dbReference type="EC" id="6.5.1.2"/>
    </reaction>
</comment>
<keyword evidence="18" id="KW-1185">Reference proteome</keyword>
<feature type="binding site" evidence="14">
    <location>
        <position position="154"/>
    </location>
    <ligand>
        <name>NAD(+)</name>
        <dbReference type="ChEBI" id="CHEBI:57540"/>
    </ligand>
</feature>
<dbReference type="PROSITE" id="PS01055">
    <property type="entry name" value="DNA_LIGASE_N1"/>
    <property type="match status" value="1"/>
</dbReference>
<dbReference type="EC" id="6.5.1.2" evidence="2 14"/>
<dbReference type="FunFam" id="3.30.470.30:FF:000001">
    <property type="entry name" value="DNA ligase"/>
    <property type="match status" value="1"/>
</dbReference>
<dbReference type="Gene3D" id="6.20.10.30">
    <property type="match status" value="1"/>
</dbReference>
<evidence type="ECO:0000256" key="10">
    <source>
        <dbReference type="ARBA" id="ARBA00023027"/>
    </source>
</evidence>
<dbReference type="GO" id="GO:0005829">
    <property type="term" value="C:cytosol"/>
    <property type="evidence" value="ECO:0007669"/>
    <property type="project" value="TreeGrafter"/>
</dbReference>
<feature type="binding site" evidence="14">
    <location>
        <position position="426"/>
    </location>
    <ligand>
        <name>Zn(2+)</name>
        <dbReference type="ChEBI" id="CHEBI:29105"/>
    </ligand>
</feature>
<dbReference type="InterPro" id="IPR004149">
    <property type="entry name" value="Znf_DNAligase_C4"/>
</dbReference>
<keyword evidence="14" id="KW-0464">Manganese</keyword>
<dbReference type="GO" id="GO:0046872">
    <property type="term" value="F:metal ion binding"/>
    <property type="evidence" value="ECO:0007669"/>
    <property type="project" value="UniProtKB-KW"/>
</dbReference>
<dbReference type="Pfam" id="PF12826">
    <property type="entry name" value="HHH_2"/>
    <property type="match status" value="1"/>
</dbReference>
<feature type="domain" description="BRCT" evidence="16">
    <location>
        <begin position="614"/>
        <end position="692"/>
    </location>
</feature>
<evidence type="ECO:0000256" key="5">
    <source>
        <dbReference type="ARBA" id="ARBA00022705"/>
    </source>
</evidence>
<evidence type="ECO:0000256" key="1">
    <source>
        <dbReference type="ARBA" id="ARBA00004067"/>
    </source>
</evidence>
<evidence type="ECO:0000259" key="16">
    <source>
        <dbReference type="PROSITE" id="PS50172"/>
    </source>
</evidence>
<dbReference type="InterPro" id="IPR036420">
    <property type="entry name" value="BRCT_dom_sf"/>
</dbReference>
<dbReference type="NCBIfam" id="TIGR00575">
    <property type="entry name" value="dnlj"/>
    <property type="match status" value="1"/>
</dbReference>
<dbReference type="GO" id="GO:0003677">
    <property type="term" value="F:DNA binding"/>
    <property type="evidence" value="ECO:0007669"/>
    <property type="project" value="InterPro"/>
</dbReference>
<feature type="binding site" evidence="14">
    <location>
        <position position="429"/>
    </location>
    <ligand>
        <name>Zn(2+)</name>
        <dbReference type="ChEBI" id="CHEBI:29105"/>
    </ligand>
</feature>
<evidence type="ECO:0000256" key="6">
    <source>
        <dbReference type="ARBA" id="ARBA00022723"/>
    </source>
</evidence>
<dbReference type="Pfam" id="PF22745">
    <property type="entry name" value="Nlig-Ia"/>
    <property type="match status" value="1"/>
</dbReference>
<dbReference type="Pfam" id="PF01653">
    <property type="entry name" value="DNA_ligase_aden"/>
    <property type="match status" value="1"/>
</dbReference>
<dbReference type="PIRSF" id="PIRSF001604">
    <property type="entry name" value="LigA"/>
    <property type="match status" value="1"/>
</dbReference>
<evidence type="ECO:0000256" key="9">
    <source>
        <dbReference type="ARBA" id="ARBA00022842"/>
    </source>
</evidence>
<dbReference type="SMART" id="SM00292">
    <property type="entry name" value="BRCT"/>
    <property type="match status" value="1"/>
</dbReference>
<accession>A0A1C4A2W2</accession>
<dbReference type="InterPro" id="IPR001357">
    <property type="entry name" value="BRCT_dom"/>
</dbReference>
<keyword evidence="4 14" id="KW-0436">Ligase</keyword>
<protein>
    <recommendedName>
        <fullName evidence="3 14">DNA ligase</fullName>
        <ecNumber evidence="2 14">6.5.1.2</ecNumber>
    </recommendedName>
    <alternativeName>
        <fullName evidence="14">Polydeoxyribonucleotide synthase [NAD(+)]</fullName>
    </alternativeName>
</protein>
<dbReference type="InterPro" id="IPR013840">
    <property type="entry name" value="DNAligase_N"/>
</dbReference>
<dbReference type="AlphaFoldDB" id="A0A1C4A2W2"/>
<dbReference type="GO" id="GO:0006281">
    <property type="term" value="P:DNA repair"/>
    <property type="evidence" value="ECO:0007669"/>
    <property type="project" value="UniProtKB-KW"/>
</dbReference>
<dbReference type="FunFam" id="1.10.150.20:FF:000006">
    <property type="entry name" value="DNA ligase"/>
    <property type="match status" value="1"/>
</dbReference>
<dbReference type="Gene3D" id="1.10.150.20">
    <property type="entry name" value="5' to 3' exonuclease, C-terminal subdomain"/>
    <property type="match status" value="2"/>
</dbReference>
<keyword evidence="6 14" id="KW-0479">Metal-binding</keyword>
<feature type="binding site" evidence="14">
    <location>
        <position position="308"/>
    </location>
    <ligand>
        <name>NAD(+)</name>
        <dbReference type="ChEBI" id="CHEBI:57540"/>
    </ligand>
</feature>
<dbReference type="CDD" id="cd17748">
    <property type="entry name" value="BRCT_DNA_ligase_like"/>
    <property type="match status" value="1"/>
</dbReference>
<evidence type="ECO:0000313" key="18">
    <source>
        <dbReference type="Proteomes" id="UP000199698"/>
    </source>
</evidence>
<evidence type="ECO:0000256" key="8">
    <source>
        <dbReference type="ARBA" id="ARBA00022833"/>
    </source>
</evidence>
<dbReference type="InterPro" id="IPR041663">
    <property type="entry name" value="DisA/LigA_HHH"/>
</dbReference>
<feature type="binding site" evidence="14">
    <location>
        <begin position="48"/>
        <end position="52"/>
    </location>
    <ligand>
        <name>NAD(+)</name>
        <dbReference type="ChEBI" id="CHEBI:57540"/>
    </ligand>
</feature>
<feature type="binding site" evidence="14">
    <location>
        <position position="450"/>
    </location>
    <ligand>
        <name>Zn(2+)</name>
        <dbReference type="ChEBI" id="CHEBI:29105"/>
    </ligand>
</feature>
<dbReference type="Proteomes" id="UP000199698">
    <property type="component" value="Unassembled WGS sequence"/>
</dbReference>
<evidence type="ECO:0000256" key="15">
    <source>
        <dbReference type="RuleBase" id="RU000618"/>
    </source>
</evidence>
<dbReference type="InterPro" id="IPR033136">
    <property type="entry name" value="DNA_ligase_CS"/>
</dbReference>
<organism evidence="17 18">
    <name type="scientific">Gilliamella intestini</name>
    <dbReference type="NCBI Taxonomy" id="1798183"/>
    <lineage>
        <taxon>Bacteria</taxon>
        <taxon>Pseudomonadati</taxon>
        <taxon>Pseudomonadota</taxon>
        <taxon>Gammaproteobacteria</taxon>
        <taxon>Orbales</taxon>
        <taxon>Orbaceae</taxon>
        <taxon>Gilliamella</taxon>
    </lineage>
</organism>
<dbReference type="EMBL" id="FMBA01000008">
    <property type="protein sequence ID" value="SCB88893.1"/>
    <property type="molecule type" value="Genomic_DNA"/>
</dbReference>
<dbReference type="InterPro" id="IPR001679">
    <property type="entry name" value="DNA_ligase"/>
</dbReference>
<keyword evidence="8 14" id="KW-0862">Zinc</keyword>
<dbReference type="InterPro" id="IPR003583">
    <property type="entry name" value="Hlx-hairpin-Hlx_DNA-bd_motif"/>
</dbReference>
<keyword evidence="5 14" id="KW-0235">DNA replication</keyword>
<dbReference type="FunFam" id="2.40.50.140:FF:000012">
    <property type="entry name" value="DNA ligase"/>
    <property type="match status" value="1"/>
</dbReference>
<reference evidence="18" key="1">
    <citation type="submission" date="2016-08" db="EMBL/GenBank/DDBJ databases">
        <authorList>
            <person name="Varghese N."/>
            <person name="Submissions Spin"/>
        </authorList>
    </citation>
    <scope>NUCLEOTIDE SEQUENCE [LARGE SCALE GENOMIC DNA]</scope>
    <source>
        <strain evidence="18">R-53144</strain>
    </source>
</reference>
<comment type="function">
    <text evidence="1 14">DNA ligase that catalyzes the formation of phosphodiester linkages between 5'-phosphoryl and 3'-hydroxyl groups in double-stranded DNA using NAD as a coenzyme and as the energy source for the reaction. It is essential for DNA replication and repair of damaged DNA.</text>
</comment>
<dbReference type="SUPFAM" id="SSF52113">
    <property type="entry name" value="BRCT domain"/>
    <property type="match status" value="1"/>
</dbReference>
<feature type="binding site" evidence="14">
    <location>
        <position position="131"/>
    </location>
    <ligand>
        <name>NAD(+)</name>
        <dbReference type="ChEBI" id="CHEBI:57540"/>
    </ligand>
</feature>
<dbReference type="SMART" id="SM00532">
    <property type="entry name" value="LIGANc"/>
    <property type="match status" value="1"/>
</dbReference>
<dbReference type="PANTHER" id="PTHR23389:SF9">
    <property type="entry name" value="DNA LIGASE"/>
    <property type="match status" value="1"/>
</dbReference>
<comment type="cofactor">
    <cofactor evidence="14">
        <name>Mg(2+)</name>
        <dbReference type="ChEBI" id="CHEBI:18420"/>
    </cofactor>
    <cofactor evidence="14">
        <name>Mn(2+)</name>
        <dbReference type="ChEBI" id="CHEBI:29035"/>
    </cofactor>
</comment>
<dbReference type="PROSITE" id="PS50172">
    <property type="entry name" value="BRCT"/>
    <property type="match status" value="1"/>
</dbReference>
<dbReference type="InterPro" id="IPR018239">
    <property type="entry name" value="DNA_ligase_AS"/>
</dbReference>
<dbReference type="Gene3D" id="1.10.287.610">
    <property type="entry name" value="Helix hairpin bin"/>
    <property type="match status" value="1"/>
</dbReference>
<dbReference type="InterPro" id="IPR004150">
    <property type="entry name" value="NAD_DNA_ligase_OB"/>
</dbReference>
<dbReference type="Gene3D" id="3.40.50.10190">
    <property type="entry name" value="BRCT domain"/>
    <property type="match status" value="1"/>
</dbReference>
<sequence>MSLSNKTENSTDLPESIEDVTEQLTSLQNKIRHHEYCYYVLDTPEIPDAEYDKLIKQLQTLEQQYPALITPDSPTQRVGGFPLAQFASIKHEIPMLSLDNVFDNASFIAFNKRVKDRLHLNDTEQVEYCCELKLDGLAVSLLYENGRFVQAATRGDGTTGEDITANVKTIKTIPLVLRGDNIPSRLEVRGEVFMTHKGFEKLNADAQKHNEKIFANPRNAAAGSLRQLDPKITAKRPLTFFCYGVGIVEGATLPNTHYDRLMQFKTWGLPVSDKVEKHQGAQAALDYFKKIGEQRMSLGFDIDGVVIKVNSIEQQNKLGFVARAPRWATAFKFPAQEQITQLNKVDFQVGRTGAITPVARLEPVSVAGVIVSNATLHNSDEIARLGVREGDYVTIRRAGDVIPKIVAVILDKRPKDTKEIVFPTHCPICGSLIVRDEGQAISRCAGGLICPAQRKEALKHFVSRKAMNVEGMGDKIIEQLVDKDYVKTPVDLYKLNLPMLCSLDKIGEKSANNLLNALETSKNTTLSRFIFALGIPNVGEVTAENLVNQLGNLSAIENTSLEQLQTVKDIGAVIAESIIDFFQEPHNRHIIEQLTSNEIGIHWQDVNPQIQSVDTNSPFFGKKVVLTGTLSVLTRDEAKNKLKQLGAKVTGSVSKNTDLVIAGEAAGSKLNKAQELGIKVIDEQEMLNLLTQ</sequence>
<dbReference type="Gene3D" id="2.40.50.140">
    <property type="entry name" value="Nucleic acid-binding proteins"/>
    <property type="match status" value="1"/>
</dbReference>
<dbReference type="SMART" id="SM00278">
    <property type="entry name" value="HhH1"/>
    <property type="match status" value="4"/>
</dbReference>
<feature type="binding site" evidence="14">
    <location>
        <begin position="97"/>
        <end position="98"/>
    </location>
    <ligand>
        <name>NAD(+)</name>
        <dbReference type="ChEBI" id="CHEBI:57540"/>
    </ligand>
</feature>
<evidence type="ECO:0000256" key="2">
    <source>
        <dbReference type="ARBA" id="ARBA00012722"/>
    </source>
</evidence>
<evidence type="ECO:0000313" key="17">
    <source>
        <dbReference type="EMBL" id="SCB88893.1"/>
    </source>
</evidence>
<dbReference type="CDD" id="cd00114">
    <property type="entry name" value="LIGANc"/>
    <property type="match status" value="1"/>
</dbReference>
<evidence type="ECO:0000256" key="11">
    <source>
        <dbReference type="ARBA" id="ARBA00023204"/>
    </source>
</evidence>
<dbReference type="STRING" id="1798183.GA0061080_100816"/>
<feature type="binding site" evidence="14">
    <location>
        <position position="191"/>
    </location>
    <ligand>
        <name>NAD(+)</name>
        <dbReference type="ChEBI" id="CHEBI:57540"/>
    </ligand>
</feature>
<dbReference type="SUPFAM" id="SSF56091">
    <property type="entry name" value="DNA ligase/mRNA capping enzyme, catalytic domain"/>
    <property type="match status" value="1"/>
</dbReference>
<dbReference type="PANTHER" id="PTHR23389">
    <property type="entry name" value="CHROMOSOME TRANSMISSION FIDELITY FACTOR 18"/>
    <property type="match status" value="1"/>
</dbReference>
<dbReference type="InterPro" id="IPR012340">
    <property type="entry name" value="NA-bd_OB-fold"/>
</dbReference>
<dbReference type="Pfam" id="PF03120">
    <property type="entry name" value="OB_DNA_ligase"/>
    <property type="match status" value="1"/>
</dbReference>
<keyword evidence="11 14" id="KW-0234">DNA repair</keyword>
<evidence type="ECO:0000256" key="12">
    <source>
        <dbReference type="ARBA" id="ARBA00034005"/>
    </source>
</evidence>
<dbReference type="NCBIfam" id="NF005932">
    <property type="entry name" value="PRK07956.1"/>
    <property type="match status" value="1"/>
</dbReference>
<evidence type="ECO:0000256" key="3">
    <source>
        <dbReference type="ARBA" id="ARBA00013308"/>
    </source>
</evidence>
<dbReference type="SUPFAM" id="SSF50249">
    <property type="entry name" value="Nucleic acid-binding proteins"/>
    <property type="match status" value="1"/>
</dbReference>
<evidence type="ECO:0000256" key="7">
    <source>
        <dbReference type="ARBA" id="ARBA00022763"/>
    </source>
</evidence>
<dbReference type="FunFam" id="1.10.150.20:FF:000007">
    <property type="entry name" value="DNA ligase"/>
    <property type="match status" value="1"/>
</dbReference>
<dbReference type="InterPro" id="IPR013839">
    <property type="entry name" value="DNAligase_adenylation"/>
</dbReference>